<feature type="compositionally biased region" description="Basic and acidic residues" evidence="2">
    <location>
        <begin position="171"/>
        <end position="182"/>
    </location>
</feature>
<evidence type="ECO:0000313" key="4">
    <source>
        <dbReference type="Proteomes" id="UP001058860"/>
    </source>
</evidence>
<evidence type="ECO:0000313" key="3">
    <source>
        <dbReference type="EMBL" id="UUY03920.1"/>
    </source>
</evidence>
<keyword evidence="4" id="KW-1185">Reference proteome</keyword>
<evidence type="ECO:0000256" key="1">
    <source>
        <dbReference type="SAM" id="Coils"/>
    </source>
</evidence>
<reference evidence="4" key="1">
    <citation type="submission" date="2021-11" db="EMBL/GenBank/DDBJ databases">
        <title>Cultivation dependent microbiological survey of springs from the worlds oldest radium mine currently devoted to the extraction of radon-saturated water.</title>
        <authorList>
            <person name="Kapinusova G."/>
            <person name="Smrhova T."/>
            <person name="Strejcek M."/>
            <person name="Suman J."/>
            <person name="Jani K."/>
            <person name="Pajer P."/>
            <person name="Uhlik O."/>
        </authorList>
    </citation>
    <scope>NUCLEOTIDE SEQUENCE [LARGE SCALE GENOMIC DNA]</scope>
    <source>
        <strain evidence="4">J379</strain>
    </source>
</reference>
<gene>
    <name evidence="3" type="ORF">LRS13_25270</name>
</gene>
<feature type="region of interest" description="Disordered" evidence="2">
    <location>
        <begin position="171"/>
        <end position="192"/>
    </location>
</feature>
<name>A0ABY5PHH9_9ACTN</name>
<feature type="coiled-coil region" evidence="1">
    <location>
        <begin position="124"/>
        <end position="165"/>
    </location>
</feature>
<proteinExistence type="predicted"/>
<dbReference type="RefSeq" id="WP_353864419.1">
    <property type="nucleotide sequence ID" value="NZ_CP088295.1"/>
</dbReference>
<evidence type="ECO:0008006" key="5">
    <source>
        <dbReference type="Google" id="ProtNLM"/>
    </source>
</evidence>
<protein>
    <recommendedName>
        <fullName evidence="5">DUF1905 domain-containing protein</fullName>
    </recommendedName>
</protein>
<evidence type="ECO:0000256" key="2">
    <source>
        <dbReference type="SAM" id="MobiDB-lite"/>
    </source>
</evidence>
<keyword evidence="1" id="KW-0175">Coiled coil</keyword>
<dbReference type="Proteomes" id="UP001058860">
    <property type="component" value="Chromosome"/>
</dbReference>
<dbReference type="EMBL" id="CP088295">
    <property type="protein sequence ID" value="UUY03920.1"/>
    <property type="molecule type" value="Genomic_DNA"/>
</dbReference>
<sequence>MAIFELHAFTRSAAAPGWEVLRLEGVWRAGSTKRLPYAWLVVDDGRRALRVMPAPAVAHPVADPAGSQWAAVFPLPSDLLATGRLAYALRCGDVVTIDLPRPTAGPPDPSGADAAAAAAAGPGVATAQYNAAEAERQLAELQGRVRNAEARARASERALEASRAALTLAEEARIEREQRDAAAARTPAPASS</sequence>
<organism evidence="3 4">
    <name type="scientific">Svornostia abyssi</name>
    <dbReference type="NCBI Taxonomy" id="2898438"/>
    <lineage>
        <taxon>Bacteria</taxon>
        <taxon>Bacillati</taxon>
        <taxon>Actinomycetota</taxon>
        <taxon>Thermoleophilia</taxon>
        <taxon>Solirubrobacterales</taxon>
        <taxon>Baekduiaceae</taxon>
        <taxon>Svornostia</taxon>
    </lineage>
</organism>
<feature type="compositionally biased region" description="Low complexity" evidence="2">
    <location>
        <begin position="183"/>
        <end position="192"/>
    </location>
</feature>
<accession>A0ABY5PHH9</accession>